<gene>
    <name evidence="1" type="ORF">FC08_GL001730</name>
</gene>
<dbReference type="InterPro" id="IPR047909">
    <property type="entry name" value="SPJ_0845-like_N"/>
</dbReference>
<dbReference type="EMBL" id="AZDL01000009">
    <property type="protein sequence ID" value="KRK93080.1"/>
    <property type="molecule type" value="Genomic_DNA"/>
</dbReference>
<reference evidence="1 2" key="1">
    <citation type="journal article" date="2015" name="Genome Announc.">
        <title>Expanding the biotechnology potential of lactobacilli through comparative genomics of 213 strains and associated genera.</title>
        <authorList>
            <person name="Sun Z."/>
            <person name="Harris H.M."/>
            <person name="McCann A."/>
            <person name="Guo C."/>
            <person name="Argimon S."/>
            <person name="Zhang W."/>
            <person name="Yang X."/>
            <person name="Jeffery I.B."/>
            <person name="Cooney J.C."/>
            <person name="Kagawa T.F."/>
            <person name="Liu W."/>
            <person name="Song Y."/>
            <person name="Salvetti E."/>
            <person name="Wrobel A."/>
            <person name="Rasinkangas P."/>
            <person name="Parkhill J."/>
            <person name="Rea M.C."/>
            <person name="O'Sullivan O."/>
            <person name="Ritari J."/>
            <person name="Douillard F.P."/>
            <person name="Paul Ross R."/>
            <person name="Yang R."/>
            <person name="Briner A.E."/>
            <person name="Felis G.E."/>
            <person name="de Vos W.M."/>
            <person name="Barrangou R."/>
            <person name="Klaenhammer T.R."/>
            <person name="Caufield P.W."/>
            <person name="Cui Y."/>
            <person name="Zhang H."/>
            <person name="O'Toole P.W."/>
        </authorList>
    </citation>
    <scope>NUCLEOTIDE SEQUENCE [LARGE SCALE GENOMIC DNA]</scope>
    <source>
        <strain evidence="1 2">DSM 20019</strain>
    </source>
</reference>
<accession>A0AAJ0PCR5</accession>
<dbReference type="AlphaFoldDB" id="A0AAJ0PCR5"/>
<comment type="caution">
    <text evidence="1">The sequence shown here is derived from an EMBL/GenBank/DDBJ whole genome shotgun (WGS) entry which is preliminary data.</text>
</comment>
<sequence>MGLKVTNKTDLTGLFDKFASLPEERQKVEAQVEETADKLKKVDAEQKEKH</sequence>
<name>A0AAJ0PCR5_LATCU</name>
<organism evidence="1 2">
    <name type="scientific">Latilactobacillus curvatus JCM 1096 = DSM 20019</name>
    <dbReference type="NCBI Taxonomy" id="1293592"/>
    <lineage>
        <taxon>Bacteria</taxon>
        <taxon>Bacillati</taxon>
        <taxon>Bacillota</taxon>
        <taxon>Bacilli</taxon>
        <taxon>Lactobacillales</taxon>
        <taxon>Lactobacillaceae</taxon>
        <taxon>Latilactobacillus</taxon>
    </lineage>
</organism>
<dbReference type="GeneID" id="49611756"/>
<evidence type="ECO:0000313" key="2">
    <source>
        <dbReference type="Proteomes" id="UP000050828"/>
    </source>
</evidence>
<dbReference type="NCBIfam" id="NF040897">
    <property type="entry name" value="SPJ_0845_Nterm"/>
    <property type="match status" value="1"/>
</dbReference>
<protein>
    <submittedName>
        <fullName evidence="1">Uncharacterized protein</fullName>
    </submittedName>
</protein>
<proteinExistence type="predicted"/>
<evidence type="ECO:0000313" key="1">
    <source>
        <dbReference type="EMBL" id="KRK93080.1"/>
    </source>
</evidence>
<dbReference type="Proteomes" id="UP000050828">
    <property type="component" value="Unassembled WGS sequence"/>
</dbReference>
<dbReference type="RefSeq" id="WP_004271218.1">
    <property type="nucleotide sequence ID" value="NZ_AZDL01000009.1"/>
</dbReference>